<evidence type="ECO:0000313" key="9">
    <source>
        <dbReference type="EMBL" id="QPM67871.1"/>
    </source>
</evidence>
<feature type="transmembrane region" description="Helical" evidence="7">
    <location>
        <begin position="12"/>
        <end position="33"/>
    </location>
</feature>
<keyword evidence="3" id="KW-1003">Cell membrane</keyword>
<dbReference type="Pfam" id="PF00528">
    <property type="entry name" value="BPD_transp_1"/>
    <property type="match status" value="1"/>
</dbReference>
<evidence type="ECO:0000256" key="4">
    <source>
        <dbReference type="ARBA" id="ARBA00022692"/>
    </source>
</evidence>
<evidence type="ECO:0000259" key="8">
    <source>
        <dbReference type="PROSITE" id="PS50928"/>
    </source>
</evidence>
<feature type="transmembrane region" description="Helical" evidence="7">
    <location>
        <begin position="195"/>
        <end position="219"/>
    </location>
</feature>
<dbReference type="GO" id="GO:0005886">
    <property type="term" value="C:plasma membrane"/>
    <property type="evidence" value="ECO:0007669"/>
    <property type="project" value="UniProtKB-SubCell"/>
</dbReference>
<name>A0A7T1AL01_ATRLM</name>
<reference evidence="9 10" key="1">
    <citation type="journal article" date="2021" name="Nat. Commun.">
        <title>Isolation of a member of the candidate phylum Atribacteria reveals a unique cell membrane structure.</title>
        <authorList>
            <person name="Taiki K."/>
            <person name="Nobu M.K."/>
            <person name="Kusada H."/>
            <person name="Meng X.-Y."/>
            <person name="Hosoki N."/>
            <person name="Uematsu K."/>
            <person name="Yoshioka H."/>
            <person name="Kamagata Y."/>
            <person name="Tamaki H."/>
        </authorList>
    </citation>
    <scope>NUCLEOTIDE SEQUENCE [LARGE SCALE GENOMIC DNA]</scope>
    <source>
        <strain evidence="9 10">RT761</strain>
    </source>
</reference>
<comment type="similarity">
    <text evidence="7">Belongs to the binding-protein-dependent transport system permease family.</text>
</comment>
<protein>
    <submittedName>
        <fullName evidence="9">Trehalose transport system permease protein SugB</fullName>
    </submittedName>
</protein>
<keyword evidence="10" id="KW-1185">Reference proteome</keyword>
<dbReference type="InterPro" id="IPR000515">
    <property type="entry name" value="MetI-like"/>
</dbReference>
<evidence type="ECO:0000256" key="6">
    <source>
        <dbReference type="ARBA" id="ARBA00023136"/>
    </source>
</evidence>
<evidence type="ECO:0000256" key="2">
    <source>
        <dbReference type="ARBA" id="ARBA00022448"/>
    </source>
</evidence>
<dbReference type="SUPFAM" id="SSF161098">
    <property type="entry name" value="MetI-like"/>
    <property type="match status" value="1"/>
</dbReference>
<feature type="transmembrane region" description="Helical" evidence="7">
    <location>
        <begin position="156"/>
        <end position="174"/>
    </location>
</feature>
<evidence type="ECO:0000256" key="1">
    <source>
        <dbReference type="ARBA" id="ARBA00004651"/>
    </source>
</evidence>
<dbReference type="Gene3D" id="1.10.3720.10">
    <property type="entry name" value="MetI-like"/>
    <property type="match status" value="1"/>
</dbReference>
<dbReference type="PANTHER" id="PTHR32243:SF18">
    <property type="entry name" value="INNER MEMBRANE ABC TRANSPORTER PERMEASE PROTEIN YCJP"/>
    <property type="match status" value="1"/>
</dbReference>
<evidence type="ECO:0000256" key="7">
    <source>
        <dbReference type="RuleBase" id="RU363032"/>
    </source>
</evidence>
<dbReference type="CDD" id="cd06261">
    <property type="entry name" value="TM_PBP2"/>
    <property type="match status" value="1"/>
</dbReference>
<dbReference type="PROSITE" id="PS50928">
    <property type="entry name" value="ABC_TM1"/>
    <property type="match status" value="1"/>
</dbReference>
<organism evidence="9 10">
    <name type="scientific">Atribacter laminatus</name>
    <dbReference type="NCBI Taxonomy" id="2847778"/>
    <lineage>
        <taxon>Bacteria</taxon>
        <taxon>Pseudomonadati</taxon>
        <taxon>Atribacterota</taxon>
        <taxon>Atribacteria</taxon>
        <taxon>Atribacterales</taxon>
        <taxon>Atribacteraceae</taxon>
        <taxon>Atribacter</taxon>
    </lineage>
</organism>
<comment type="subcellular location">
    <subcellularLocation>
        <location evidence="1 7">Cell membrane</location>
        <topology evidence="1 7">Multi-pass membrane protein</topology>
    </subcellularLocation>
</comment>
<dbReference type="KEGG" id="alam:RT761_01084"/>
<feature type="domain" description="ABC transmembrane type-1" evidence="8">
    <location>
        <begin position="78"/>
        <end position="272"/>
    </location>
</feature>
<gene>
    <name evidence="9" type="primary">sugB_10</name>
    <name evidence="9" type="ORF">RT761_01084</name>
</gene>
<evidence type="ECO:0000313" key="10">
    <source>
        <dbReference type="Proteomes" id="UP000594463"/>
    </source>
</evidence>
<feature type="transmembrane region" description="Helical" evidence="7">
    <location>
        <begin position="250"/>
        <end position="272"/>
    </location>
</feature>
<dbReference type="InterPro" id="IPR050901">
    <property type="entry name" value="BP-dep_ABC_trans_perm"/>
</dbReference>
<dbReference type="InterPro" id="IPR035906">
    <property type="entry name" value="MetI-like_sf"/>
</dbReference>
<keyword evidence="2 7" id="KW-0813">Transport</keyword>
<feature type="transmembrane region" description="Helical" evidence="7">
    <location>
        <begin position="82"/>
        <end position="103"/>
    </location>
</feature>
<dbReference type="PANTHER" id="PTHR32243">
    <property type="entry name" value="MALTOSE TRANSPORT SYSTEM PERMEASE-RELATED"/>
    <property type="match status" value="1"/>
</dbReference>
<dbReference type="AlphaFoldDB" id="A0A7T1AL01"/>
<dbReference type="EMBL" id="CP065383">
    <property type="protein sequence ID" value="QPM67871.1"/>
    <property type="molecule type" value="Genomic_DNA"/>
</dbReference>
<evidence type="ECO:0000256" key="3">
    <source>
        <dbReference type="ARBA" id="ARBA00022475"/>
    </source>
</evidence>
<dbReference type="Proteomes" id="UP000594463">
    <property type="component" value="Chromosome"/>
</dbReference>
<keyword evidence="6 7" id="KW-0472">Membrane</keyword>
<keyword evidence="5 7" id="KW-1133">Transmembrane helix</keyword>
<sequence>MIGSRLYKSQRIFSNLLLFLWILFALFPIYWMVMASFKAPLAIHSGGKILPFINFKPTLETWKSLLFGANQNVFLSRFTNSLIVTISSSVLALIFGALGAYGLERFRYRYGPLKNENLSLLIISQRMMPPIVASIAVFVFFRYFKLLDTRQGLIISYLWFNLPLAVFLLMGFFRDIPKEIEDAASIDGCGKFKQFWLIALPLTFPGLVATFLVCFIFAWNEFLLALILTFNKAMTLPIMVSSLDAEMEPMYWLIGAVGVVVILPSIFVSLVLDKYLVGGLRIGGIK</sequence>
<accession>A0A7T1AL01</accession>
<dbReference type="GO" id="GO:0055085">
    <property type="term" value="P:transmembrane transport"/>
    <property type="evidence" value="ECO:0007669"/>
    <property type="project" value="InterPro"/>
</dbReference>
<proteinExistence type="inferred from homology"/>
<evidence type="ECO:0000256" key="5">
    <source>
        <dbReference type="ARBA" id="ARBA00022989"/>
    </source>
</evidence>
<keyword evidence="4 7" id="KW-0812">Transmembrane</keyword>